<dbReference type="AlphaFoldDB" id="A8RG13"/>
<evidence type="ECO:0000313" key="3">
    <source>
        <dbReference type="Proteomes" id="UP000005396"/>
    </source>
</evidence>
<accession>A8RG13</accession>
<keyword evidence="1" id="KW-0472">Membrane</keyword>
<comment type="caution">
    <text evidence="2">The sequence shown here is derived from an EMBL/GenBank/DDBJ whole genome shotgun (WGS) entry which is preliminary data.</text>
</comment>
<protein>
    <submittedName>
        <fullName evidence="2">Uncharacterized protein</fullName>
    </submittedName>
</protein>
<dbReference type="Proteomes" id="UP000005396">
    <property type="component" value="Unassembled WGS sequence"/>
</dbReference>
<feature type="transmembrane region" description="Helical" evidence="1">
    <location>
        <begin position="20"/>
        <end position="43"/>
    </location>
</feature>
<evidence type="ECO:0000256" key="1">
    <source>
        <dbReference type="SAM" id="Phobius"/>
    </source>
</evidence>
<evidence type="ECO:0000313" key="2">
    <source>
        <dbReference type="EMBL" id="EDP19550.1"/>
    </source>
</evidence>
<proteinExistence type="predicted"/>
<name>A8RG13_ENTBW</name>
<organism evidence="2 3">
    <name type="scientific">Enterocloster bolteae (strain ATCC BAA-613 / DSM 15670 / CCUG 46953 / JCM 12243 / WAL 16351)</name>
    <name type="common">Clostridium bolteae</name>
    <dbReference type="NCBI Taxonomy" id="411902"/>
    <lineage>
        <taxon>Bacteria</taxon>
        <taxon>Bacillati</taxon>
        <taxon>Bacillota</taxon>
        <taxon>Clostridia</taxon>
        <taxon>Lachnospirales</taxon>
        <taxon>Lachnospiraceae</taxon>
        <taxon>Enterocloster</taxon>
    </lineage>
</organism>
<reference evidence="2 3" key="1">
    <citation type="submission" date="2007-08" db="EMBL/GenBank/DDBJ databases">
        <authorList>
            <person name="Fulton L."/>
            <person name="Clifton S."/>
            <person name="Fulton B."/>
            <person name="Xu J."/>
            <person name="Minx P."/>
            <person name="Pepin K.H."/>
            <person name="Johnson M."/>
            <person name="Thiruvilangam P."/>
            <person name="Bhonagiri V."/>
            <person name="Nash W.E."/>
            <person name="Mardis E.R."/>
            <person name="Wilson R.K."/>
        </authorList>
    </citation>
    <scope>NUCLEOTIDE SEQUENCE [LARGE SCALE GENOMIC DNA]</scope>
    <source>
        <strain evidence="3">ATCC BAA-613 / DSM 15670 / CCUG 46953 / JCM 12243 / WAL 16351</strain>
    </source>
</reference>
<reference evidence="2 3" key="2">
    <citation type="submission" date="2007-09" db="EMBL/GenBank/DDBJ databases">
        <title>Draft genome sequence of Clostridium bolteae (ATCC BAA-613).</title>
        <authorList>
            <person name="Sudarsanam P."/>
            <person name="Ley R."/>
            <person name="Guruge J."/>
            <person name="Turnbaugh P.J."/>
            <person name="Mahowald M."/>
            <person name="Liep D."/>
            <person name="Gordon J."/>
        </authorList>
    </citation>
    <scope>NUCLEOTIDE SEQUENCE [LARGE SCALE GENOMIC DNA]</scope>
    <source>
        <strain evidence="3">ATCC BAA-613 / DSM 15670 / CCUG 46953 / JCM 12243 / WAL 16351</strain>
    </source>
</reference>
<dbReference type="PaxDb" id="411902-CLOBOL_00017"/>
<keyword evidence="1" id="KW-0812">Transmembrane</keyword>
<gene>
    <name evidence="2" type="ORF">CLOBOL_00017</name>
</gene>
<dbReference type="EMBL" id="ABCC02000001">
    <property type="protein sequence ID" value="EDP19550.1"/>
    <property type="molecule type" value="Genomic_DNA"/>
</dbReference>
<keyword evidence="1" id="KW-1133">Transmembrane helix</keyword>
<dbReference type="HOGENOM" id="CLU_3214398_0_0_9"/>
<sequence>MPSIRPSRYIFNPAYMYFGIYYTIISLKFIPIFIFYTNISLYFV</sequence>